<evidence type="ECO:0000313" key="1">
    <source>
        <dbReference type="EMBL" id="PEN13295.1"/>
    </source>
</evidence>
<keyword evidence="2" id="KW-1185">Reference proteome</keyword>
<dbReference type="Proteomes" id="UP000220102">
    <property type="component" value="Unassembled WGS sequence"/>
</dbReference>
<organism evidence="1 2">
    <name type="scientific">Longibacter salinarum</name>
    <dbReference type="NCBI Taxonomy" id="1850348"/>
    <lineage>
        <taxon>Bacteria</taxon>
        <taxon>Pseudomonadati</taxon>
        <taxon>Rhodothermota</taxon>
        <taxon>Rhodothermia</taxon>
        <taxon>Rhodothermales</taxon>
        <taxon>Salisaetaceae</taxon>
        <taxon>Longibacter</taxon>
    </lineage>
</organism>
<name>A0A2A8CX68_9BACT</name>
<protein>
    <submittedName>
        <fullName evidence="1">Uncharacterized protein</fullName>
    </submittedName>
</protein>
<reference evidence="1 2" key="1">
    <citation type="submission" date="2017-10" db="EMBL/GenBank/DDBJ databases">
        <title>Draft genome of Longibacter Salinarum.</title>
        <authorList>
            <person name="Goh K.M."/>
            <person name="Shamsir M.S."/>
            <person name="Lim S.W."/>
        </authorList>
    </citation>
    <scope>NUCLEOTIDE SEQUENCE [LARGE SCALE GENOMIC DNA]</scope>
    <source>
        <strain evidence="1 2">KCTC 52045</strain>
    </source>
</reference>
<gene>
    <name evidence="1" type="ORF">CRI94_11700</name>
</gene>
<dbReference type="EMBL" id="PDEQ01000005">
    <property type="protein sequence ID" value="PEN13295.1"/>
    <property type="molecule type" value="Genomic_DNA"/>
</dbReference>
<proteinExistence type="predicted"/>
<comment type="caution">
    <text evidence="1">The sequence shown here is derived from an EMBL/GenBank/DDBJ whole genome shotgun (WGS) entry which is preliminary data.</text>
</comment>
<dbReference type="RefSeq" id="WP_098075906.1">
    <property type="nucleotide sequence ID" value="NZ_PDEQ01000005.1"/>
</dbReference>
<accession>A0A2A8CX68</accession>
<sequence length="88" mass="10343">MVGWTVDDHAFEKPVRYSLPSDLPSIADSLEDVEDDDLRSNLQQLGNPLRRESAHFFETRLNWRLLPTLRQFYDSALTEHQIVIYCLH</sequence>
<dbReference type="AlphaFoldDB" id="A0A2A8CX68"/>
<evidence type="ECO:0000313" key="2">
    <source>
        <dbReference type="Proteomes" id="UP000220102"/>
    </source>
</evidence>